<comment type="caution">
    <text evidence="2">The sequence shown here is derived from an EMBL/GenBank/DDBJ whole genome shotgun (WGS) entry which is preliminary data.</text>
</comment>
<dbReference type="InterPro" id="IPR052567">
    <property type="entry name" value="OP_Dioxygenase"/>
</dbReference>
<dbReference type="Proteomes" id="UP000785783">
    <property type="component" value="Unassembled WGS sequence"/>
</dbReference>
<evidence type="ECO:0000313" key="3">
    <source>
        <dbReference type="Proteomes" id="UP000785783"/>
    </source>
</evidence>
<accession>A0A937HBQ2</accession>
<dbReference type="CDD" id="cd00077">
    <property type="entry name" value="HDc"/>
    <property type="match status" value="1"/>
</dbReference>
<dbReference type="PANTHER" id="PTHR40202">
    <property type="match status" value="1"/>
</dbReference>
<name>A0A937HBQ2_9PROT</name>
<dbReference type="Pfam" id="PF01966">
    <property type="entry name" value="HD"/>
    <property type="match status" value="1"/>
</dbReference>
<evidence type="ECO:0000259" key="1">
    <source>
        <dbReference type="Pfam" id="PF01966"/>
    </source>
</evidence>
<evidence type="ECO:0000313" key="2">
    <source>
        <dbReference type="EMBL" id="MBL6761120.1"/>
    </source>
</evidence>
<dbReference type="InterPro" id="IPR006674">
    <property type="entry name" value="HD_domain"/>
</dbReference>
<sequence>MLDDTTDVKERAQFSAMIDGKEDDYQKISAAFGEFSKSLPDRVMEHLKMLQGDFGGFAVDRFEHSLQTATRAHKDGRDEEYVVCALLHDIGDLLGTFNHAELGATILKPFISEQNYFMLQNHGVFQGYYFFHHIGLDRDAREAFRDSEHFEYTAQFCHLYDQNSFDPEYESYKLEFFEPMVRRVMARPRDSIYMKEDGEAAI</sequence>
<dbReference type="Gene3D" id="1.10.3210.10">
    <property type="entry name" value="Hypothetical protein af1432"/>
    <property type="match status" value="1"/>
</dbReference>
<gene>
    <name evidence="2" type="ORF">ISQ19_00310</name>
</gene>
<protein>
    <submittedName>
        <fullName evidence="2">HD domain-containing protein</fullName>
    </submittedName>
</protein>
<reference evidence="2" key="1">
    <citation type="submission" date="2020-10" db="EMBL/GenBank/DDBJ databases">
        <title>Microbiome of the Black Sea water column analyzed by genome centric metagenomics.</title>
        <authorList>
            <person name="Cabello-Yeves P.J."/>
            <person name="Callieri C."/>
            <person name="Picazo A."/>
            <person name="Mehrshad M."/>
            <person name="Haro-Moreno J.M."/>
            <person name="Roda-Garcia J."/>
            <person name="Dzembekova N."/>
            <person name="Slabakova V."/>
            <person name="Slabakova N."/>
            <person name="Moncheva S."/>
            <person name="Rodriguez-Valera F."/>
        </authorList>
    </citation>
    <scope>NUCLEOTIDE SEQUENCE</scope>
    <source>
        <strain evidence="2">BS307-5m-G5</strain>
    </source>
</reference>
<dbReference type="SUPFAM" id="SSF109604">
    <property type="entry name" value="HD-domain/PDEase-like"/>
    <property type="match status" value="1"/>
</dbReference>
<organism evidence="2 3">
    <name type="scientific">PS1 clade bacterium</name>
    <dbReference type="NCBI Taxonomy" id="2175152"/>
    <lineage>
        <taxon>Bacteria</taxon>
        <taxon>Pseudomonadati</taxon>
        <taxon>Pseudomonadota</taxon>
        <taxon>Alphaproteobacteria</taxon>
        <taxon>PS1 clade</taxon>
    </lineage>
</organism>
<dbReference type="AlphaFoldDB" id="A0A937HBQ2"/>
<dbReference type="PANTHER" id="PTHR40202:SF1">
    <property type="entry name" value="HD DOMAIN-CONTAINING PROTEIN"/>
    <property type="match status" value="1"/>
</dbReference>
<dbReference type="EMBL" id="JADHOK010000002">
    <property type="protein sequence ID" value="MBL6761120.1"/>
    <property type="molecule type" value="Genomic_DNA"/>
</dbReference>
<proteinExistence type="predicted"/>
<feature type="domain" description="HD" evidence="1">
    <location>
        <begin position="61"/>
        <end position="114"/>
    </location>
</feature>
<dbReference type="InterPro" id="IPR003607">
    <property type="entry name" value="HD/PDEase_dom"/>
</dbReference>